<evidence type="ECO:0000256" key="21">
    <source>
        <dbReference type="RuleBase" id="RU361144"/>
    </source>
</evidence>
<name>A0A6A7G2J0_9CRUS</name>
<evidence type="ECO:0000256" key="13">
    <source>
        <dbReference type="PIRSR" id="PIRSR601548-1"/>
    </source>
</evidence>
<accession>A0A6A7G2J0</accession>
<feature type="active site" description="Proton acceptor 2" evidence="15">
    <location>
        <position position="411"/>
    </location>
</feature>
<evidence type="ECO:0000256" key="15">
    <source>
        <dbReference type="PIRSR" id="PIRSR601548-11"/>
    </source>
</evidence>
<organism evidence="24">
    <name type="scientific">Hirondellea gigas</name>
    <dbReference type="NCBI Taxonomy" id="1518452"/>
    <lineage>
        <taxon>Eukaryota</taxon>
        <taxon>Metazoa</taxon>
        <taxon>Ecdysozoa</taxon>
        <taxon>Arthropoda</taxon>
        <taxon>Crustacea</taxon>
        <taxon>Multicrustacea</taxon>
        <taxon>Malacostraca</taxon>
        <taxon>Eumalacostraca</taxon>
        <taxon>Peracarida</taxon>
        <taxon>Amphipoda</taxon>
        <taxon>Amphilochidea</taxon>
        <taxon>Lysianassida</taxon>
        <taxon>Lysianassidira</taxon>
        <taxon>Lysianassoidea</taxon>
        <taxon>Lysianassidae</taxon>
        <taxon>Hirondellea</taxon>
    </lineage>
</organism>
<feature type="binding site" evidence="17">
    <location>
        <position position="414"/>
    </location>
    <ligand>
        <name>Zn(2+)</name>
        <dbReference type="ChEBI" id="CHEBI:29105"/>
        <label>1</label>
        <note>catalytic</note>
    </ligand>
</feature>
<dbReference type="GO" id="GO:0046872">
    <property type="term" value="F:metal ion binding"/>
    <property type="evidence" value="ECO:0007669"/>
    <property type="project" value="UniProtKB-KW"/>
</dbReference>
<keyword evidence="22" id="KW-1133">Transmembrane helix</keyword>
<dbReference type="EC" id="3.4.-.-" evidence="21"/>
<evidence type="ECO:0000256" key="7">
    <source>
        <dbReference type="ARBA" id="ARBA00022833"/>
    </source>
</evidence>
<evidence type="ECO:0000256" key="23">
    <source>
        <dbReference type="SAM" id="SignalP"/>
    </source>
</evidence>
<feature type="binding site" evidence="17">
    <location>
        <position position="438"/>
    </location>
    <ligand>
        <name>Zn(2+)</name>
        <dbReference type="ChEBI" id="CHEBI:29105"/>
        <label>1</label>
        <note>catalytic</note>
    </ligand>
</feature>
<dbReference type="GO" id="GO:0004180">
    <property type="term" value="F:carboxypeptidase activity"/>
    <property type="evidence" value="ECO:0007669"/>
    <property type="project" value="UniProtKB-KW"/>
</dbReference>
<reference evidence="24" key="1">
    <citation type="submission" date="2017-11" db="EMBL/GenBank/DDBJ databases">
        <title>The sensing device of the deep-sea amphipod.</title>
        <authorList>
            <person name="Kobayashi H."/>
            <person name="Nagahama T."/>
            <person name="Arai W."/>
            <person name="Sasagawa Y."/>
            <person name="Umeda M."/>
            <person name="Hayashi T."/>
            <person name="Nikaido I."/>
            <person name="Watanabe H."/>
            <person name="Oguri K."/>
            <person name="Kitazato H."/>
            <person name="Fujioka K."/>
            <person name="Kido Y."/>
            <person name="Takami H."/>
        </authorList>
    </citation>
    <scope>NUCLEOTIDE SEQUENCE</scope>
    <source>
        <tissue evidence="24">Whole body</tissue>
    </source>
</reference>
<feature type="active site" description="Proton donor 2" evidence="15">
    <location>
        <position position="545"/>
    </location>
</feature>
<evidence type="ECO:0000256" key="8">
    <source>
        <dbReference type="ARBA" id="ARBA00023049"/>
    </source>
</evidence>
<keyword evidence="22" id="KW-0812">Transmembrane</keyword>
<comment type="similarity">
    <text evidence="1 20 21">Belongs to the peptidase M2 family.</text>
</comment>
<dbReference type="Gene3D" id="1.10.1370.30">
    <property type="match status" value="1"/>
</dbReference>
<evidence type="ECO:0000256" key="6">
    <source>
        <dbReference type="ARBA" id="ARBA00022801"/>
    </source>
</evidence>
<keyword evidence="9 18" id="KW-1015">Disulfide bond</keyword>
<comment type="catalytic activity">
    <reaction evidence="11">
        <text>Release of a C-terminal dipeptide, oligopeptide-|-Xaa-Yaa, when Xaa is not Pro, and Yaa is neither Asp nor Glu. Thus, conversion of angiotensin I to angiotensin II, with increase in vasoconstrictor activity, but no action on angiotensin II.</text>
        <dbReference type="EC" id="3.4.15.1"/>
    </reaction>
</comment>
<evidence type="ECO:0000256" key="10">
    <source>
        <dbReference type="ARBA" id="ARBA00023180"/>
    </source>
</evidence>
<evidence type="ECO:0000256" key="11">
    <source>
        <dbReference type="ARBA" id="ARBA00036868"/>
    </source>
</evidence>
<feature type="disulfide bond" evidence="18">
    <location>
        <begin position="150"/>
        <end position="183"/>
    </location>
</feature>
<dbReference type="AlphaFoldDB" id="A0A6A7G2J0"/>
<evidence type="ECO:0000256" key="12">
    <source>
        <dbReference type="ARBA" id="ARBA00039858"/>
    </source>
</evidence>
<comment type="caution">
    <text evidence="20">Lacks conserved residue(s) required for the propagation of feature annotation.</text>
</comment>
<evidence type="ECO:0000256" key="22">
    <source>
        <dbReference type="SAM" id="Phobius"/>
    </source>
</evidence>
<evidence type="ECO:0000313" key="24">
    <source>
        <dbReference type="EMBL" id="LAC24559.1"/>
    </source>
</evidence>
<dbReference type="GO" id="GO:0006508">
    <property type="term" value="P:proteolysis"/>
    <property type="evidence" value="ECO:0007669"/>
    <property type="project" value="UniProtKB-KW"/>
</dbReference>
<keyword evidence="4 17" id="KW-0479">Metal-binding</keyword>
<evidence type="ECO:0000256" key="1">
    <source>
        <dbReference type="ARBA" id="ARBA00008139"/>
    </source>
</evidence>
<feature type="chain" id="PRO_5025490275" description="Angiotensin-converting enzyme" evidence="23">
    <location>
        <begin position="21"/>
        <end position="704"/>
    </location>
</feature>
<evidence type="ECO:0000256" key="2">
    <source>
        <dbReference type="ARBA" id="ARBA00022645"/>
    </source>
</evidence>
<feature type="disulfide bond" evidence="18 20">
    <location>
        <begin position="379"/>
        <end position="397"/>
    </location>
</feature>
<evidence type="ECO:0000256" key="14">
    <source>
        <dbReference type="PIRSR" id="PIRSR601548-10"/>
    </source>
</evidence>
<keyword evidence="5 23" id="KW-0732">Signal</keyword>
<evidence type="ECO:0000256" key="19">
    <source>
        <dbReference type="PIRSR" id="PIRSR601548-8"/>
    </source>
</evidence>
<keyword evidence="10 14" id="KW-0325">Glycoprotein</keyword>
<feature type="transmembrane region" description="Helical" evidence="22">
    <location>
        <begin position="667"/>
        <end position="687"/>
    </location>
</feature>
<keyword evidence="2 21" id="KW-0121">Carboxypeptidase</keyword>
<dbReference type="CDD" id="cd06461">
    <property type="entry name" value="M2_ACE"/>
    <property type="match status" value="1"/>
</dbReference>
<feature type="binding site" evidence="19">
    <location>
        <position position="410"/>
    </location>
    <ligand>
        <name>Zn(2+)</name>
        <dbReference type="ChEBI" id="CHEBI:29105"/>
        <label>2</label>
        <note>catalytic</note>
    </ligand>
</feature>
<feature type="binding site" evidence="19">
    <location>
        <position position="414"/>
    </location>
    <ligand>
        <name>Zn(2+)</name>
        <dbReference type="ChEBI" id="CHEBI:29105"/>
        <label>2</label>
        <note>catalytic</note>
    </ligand>
</feature>
<dbReference type="GO" id="GO:0005886">
    <property type="term" value="C:plasma membrane"/>
    <property type="evidence" value="ECO:0007669"/>
    <property type="project" value="TreeGrafter"/>
</dbReference>
<comment type="cofactor">
    <cofactor evidence="21">
        <name>Zn(2+)</name>
        <dbReference type="ChEBI" id="CHEBI:29105"/>
    </cofactor>
    <text evidence="21">Binds 1 zinc ion per subunit.</text>
</comment>
<evidence type="ECO:0000256" key="18">
    <source>
        <dbReference type="PIRSR" id="PIRSR601548-4"/>
    </source>
</evidence>
<dbReference type="FunFam" id="1.10.1370.30:FF:000004">
    <property type="entry name" value="Angiotensin-converting enzyme"/>
    <property type="match status" value="1"/>
</dbReference>
<feature type="binding site" evidence="17">
    <location>
        <position position="410"/>
    </location>
    <ligand>
        <name>Zn(2+)</name>
        <dbReference type="ChEBI" id="CHEBI:29105"/>
        <label>1</label>
        <note>catalytic</note>
    </ligand>
</feature>
<keyword evidence="24" id="KW-0067">ATP-binding</keyword>
<keyword evidence="24" id="KW-0347">Helicase</keyword>
<keyword evidence="24" id="KW-0547">Nucleotide-binding</keyword>
<feature type="disulfide bond" evidence="18">
    <location>
        <begin position="570"/>
        <end position="582"/>
    </location>
</feature>
<feature type="binding site" evidence="16">
    <location>
        <position position="252"/>
    </location>
    <ligand>
        <name>chloride</name>
        <dbReference type="ChEBI" id="CHEBI:17996"/>
        <label>1</label>
    </ligand>
</feature>
<evidence type="ECO:0000256" key="17">
    <source>
        <dbReference type="PIRSR" id="PIRSR601548-3"/>
    </source>
</evidence>
<evidence type="ECO:0000256" key="4">
    <source>
        <dbReference type="ARBA" id="ARBA00022723"/>
    </source>
</evidence>
<dbReference type="PANTHER" id="PTHR10514">
    <property type="entry name" value="ANGIOTENSIN-CONVERTING ENZYME"/>
    <property type="match status" value="1"/>
</dbReference>
<protein>
    <recommendedName>
        <fullName evidence="12 21">Angiotensin-converting enzyme</fullName>
        <ecNumber evidence="21">3.4.-.-</ecNumber>
    </recommendedName>
</protein>
<keyword evidence="8 21" id="KW-0482">Metalloprotease</keyword>
<dbReference type="PANTHER" id="PTHR10514:SF45">
    <property type="entry name" value="ANGIOTENSIN-CONVERTING ENZYME"/>
    <property type="match status" value="1"/>
</dbReference>
<evidence type="ECO:0000256" key="3">
    <source>
        <dbReference type="ARBA" id="ARBA00022670"/>
    </source>
</evidence>
<dbReference type="PRINTS" id="PR00791">
    <property type="entry name" value="PEPDIPTASEA"/>
</dbReference>
<feature type="binding site" evidence="16">
    <location>
        <position position="554"/>
    </location>
    <ligand>
        <name>chloride</name>
        <dbReference type="ChEBI" id="CHEBI:17996"/>
        <label>1</label>
    </ligand>
</feature>
<dbReference type="GO" id="GO:0008241">
    <property type="term" value="F:peptidyl-dipeptidase activity"/>
    <property type="evidence" value="ECO:0007669"/>
    <property type="project" value="UniProtKB-EC"/>
</dbReference>
<keyword evidence="6 21" id="KW-0378">Hydrolase</keyword>
<dbReference type="Pfam" id="PF01401">
    <property type="entry name" value="Peptidase_M2"/>
    <property type="match status" value="1"/>
</dbReference>
<feature type="signal peptide" evidence="23">
    <location>
        <begin position="1"/>
        <end position="20"/>
    </location>
</feature>
<dbReference type="EMBL" id="IACT01005403">
    <property type="protein sequence ID" value="LAC24559.1"/>
    <property type="molecule type" value="mRNA"/>
</dbReference>
<sequence>MLLLLVLLMWTAPLLVEVEGDGPVRTTLQRGTQGSNPNEAEGLQFLQRYDDAASFLCNLFMEASWLYNTNVTEHNKRNMISRQLQWSQFHRSSYEEGRQFRWRSFAHAAVRRMFGFITVLGRAALPDNQLREYAELLQQMKALYSTARVCPPAPDLKEGRRKHLKEVWVYDDYDLQSEGNRTCLPTLSLEPDLTRLLQESRDPRVLRYVWRSWRRASGAPLRTRYQRFITLANNAAKLNGFSDAGEYWRSEYEVGDLEEDLEELWRELKPLYLQLHAFVRRKLRLHYGANIVPETGPIPAHLLGNMWAQDWSGVLPLTLPFPGQTPHDVTEEMIRQGYSPVRIFRTADNFYRSLGLEAVPVSFWRDSMFSKPRDREVVCHASAWDMCNNRDYRVKMCTDVTMEDLIKAHHEMGHIQYDMLYRNQPFIFRDGANPGFHEAVGDVVALSAATPQHLKALGLMSARRNADITQETQTDLNHLFTVAMAKIAFLPFALVLDKWRWRVFSGEIPQSTMNKEWWKLRMEYSGVSPPVVRDEDDFDPGAKYHVPANTPYVRYLVSFILQFQLHETLCEASGHVGPLHTCSIYGSSAAGELLRRGLSLGRSEPWPTVMAQLTNGRYKRLNAGPILKYFQPLHDWLQQQNNDTFVGWRSSEALIAGQQYSSSATTAAYVLMALLFLTMLLGMACLLTRRWRKSVKEEDSAEQR</sequence>
<feature type="glycosylation site" description="N-linked (GlcNAc...) asparagine; partial" evidence="14">
    <location>
        <position position="180"/>
    </location>
</feature>
<keyword evidence="7 17" id="KW-0862">Zinc</keyword>
<dbReference type="SUPFAM" id="SSF55486">
    <property type="entry name" value="Metalloproteases ('zincins'), catalytic domain"/>
    <property type="match status" value="1"/>
</dbReference>
<dbReference type="GO" id="GO:0008237">
    <property type="term" value="F:metallopeptidase activity"/>
    <property type="evidence" value="ECO:0007669"/>
    <property type="project" value="UniProtKB-KW"/>
</dbReference>
<evidence type="ECO:0000256" key="5">
    <source>
        <dbReference type="ARBA" id="ARBA00022729"/>
    </source>
</evidence>
<evidence type="ECO:0000256" key="9">
    <source>
        <dbReference type="ARBA" id="ARBA00023157"/>
    </source>
</evidence>
<keyword evidence="22" id="KW-0472">Membrane</keyword>
<dbReference type="PROSITE" id="PS52011">
    <property type="entry name" value="PEPTIDASE_M2"/>
    <property type="match status" value="1"/>
</dbReference>
<feature type="active site" description="Proton acceptor 1" evidence="13">
    <location>
        <position position="411"/>
    </location>
</feature>
<evidence type="ECO:0000256" key="16">
    <source>
        <dbReference type="PIRSR" id="PIRSR601548-2"/>
    </source>
</evidence>
<evidence type="ECO:0000256" key="20">
    <source>
        <dbReference type="PROSITE-ProRule" id="PRU01355"/>
    </source>
</evidence>
<feature type="glycosylation site" description="N-linked (GlcNAc...) asparagine" evidence="14">
    <location>
        <position position="70"/>
    </location>
</feature>
<feature type="binding site" evidence="19">
    <location>
        <position position="438"/>
    </location>
    <ligand>
        <name>Zn(2+)</name>
        <dbReference type="ChEBI" id="CHEBI:29105"/>
        <label>2</label>
        <note>catalytic</note>
    </ligand>
</feature>
<keyword evidence="3 21" id="KW-0645">Protease</keyword>
<dbReference type="InterPro" id="IPR001548">
    <property type="entry name" value="Peptidase_M2"/>
</dbReference>
<feature type="active site" description="Proton donor 1" evidence="13">
    <location>
        <position position="545"/>
    </location>
</feature>
<proteinExistence type="evidence at transcript level"/>
<dbReference type="GO" id="GO:0004386">
    <property type="term" value="F:helicase activity"/>
    <property type="evidence" value="ECO:0007669"/>
    <property type="project" value="UniProtKB-KW"/>
</dbReference>